<evidence type="ECO:0000256" key="3">
    <source>
        <dbReference type="ARBA" id="ARBA00048173"/>
    </source>
</evidence>
<sequence>MTLQPFEGHFTKVQKLLDCIHLYIAGPISLPSASGQCYFLTIFDDLTSYKMIFFIKHRSEAYSESIKIKNIIKKSQERNIKRIASNRGGKFRNKNFKQLTEESGIPHTFTPACTPRPNGFSE</sequence>
<dbReference type="SUPFAM" id="SSF53098">
    <property type="entry name" value="Ribonuclease H-like"/>
    <property type="match status" value="1"/>
</dbReference>
<dbReference type="PANTHER" id="PTHR42648:SF18">
    <property type="entry name" value="RETROTRANSPOSON, UNCLASSIFIED-LIKE PROTEIN"/>
    <property type="match status" value="1"/>
</dbReference>
<evidence type="ECO:0000313" key="8">
    <source>
        <dbReference type="Proteomes" id="UP000765509"/>
    </source>
</evidence>
<dbReference type="GO" id="GO:0003887">
    <property type="term" value="F:DNA-directed DNA polymerase activity"/>
    <property type="evidence" value="ECO:0007669"/>
    <property type="project" value="UniProtKB-EC"/>
</dbReference>
<dbReference type="GO" id="GO:0005634">
    <property type="term" value="C:nucleus"/>
    <property type="evidence" value="ECO:0007669"/>
    <property type="project" value="UniProtKB-ARBA"/>
</dbReference>
<evidence type="ECO:0000259" key="6">
    <source>
        <dbReference type="PROSITE" id="PS50994"/>
    </source>
</evidence>
<dbReference type="InterPro" id="IPR039537">
    <property type="entry name" value="Retrotran_Ty1/copia-like"/>
</dbReference>
<dbReference type="GO" id="GO:0032196">
    <property type="term" value="P:transposition"/>
    <property type="evidence" value="ECO:0007669"/>
    <property type="project" value="UniProtKB-KW"/>
</dbReference>
<dbReference type="InterPro" id="IPR001584">
    <property type="entry name" value="Integrase_cat-core"/>
</dbReference>
<accession>A0A9Q3BGV9</accession>
<evidence type="ECO:0000256" key="2">
    <source>
        <dbReference type="ARBA" id="ARBA00022884"/>
    </source>
</evidence>
<gene>
    <name evidence="7" type="ORF">O181_004752</name>
</gene>
<evidence type="ECO:0000313" key="7">
    <source>
        <dbReference type="EMBL" id="MBW0465037.1"/>
    </source>
</evidence>
<comment type="caution">
    <text evidence="7">The sequence shown here is derived from an EMBL/GenBank/DDBJ whole genome shotgun (WGS) entry which is preliminary data.</text>
</comment>
<dbReference type="OrthoDB" id="2285631at2759"/>
<dbReference type="GO" id="GO:0003723">
    <property type="term" value="F:RNA binding"/>
    <property type="evidence" value="ECO:0007669"/>
    <property type="project" value="UniProtKB-KW"/>
</dbReference>
<keyword evidence="8" id="KW-1185">Reference proteome</keyword>
<dbReference type="EMBL" id="AVOT02000937">
    <property type="protein sequence ID" value="MBW0465037.1"/>
    <property type="molecule type" value="Genomic_DNA"/>
</dbReference>
<dbReference type="GO" id="GO:0003964">
    <property type="term" value="F:RNA-directed DNA polymerase activity"/>
    <property type="evidence" value="ECO:0007669"/>
    <property type="project" value="UniProtKB-EC"/>
</dbReference>
<feature type="region of interest" description="Disordered" evidence="5">
    <location>
        <begin position="102"/>
        <end position="122"/>
    </location>
</feature>
<dbReference type="AlphaFoldDB" id="A0A9Q3BGV9"/>
<dbReference type="InterPro" id="IPR012337">
    <property type="entry name" value="RNaseH-like_sf"/>
</dbReference>
<dbReference type="Proteomes" id="UP000765509">
    <property type="component" value="Unassembled WGS sequence"/>
</dbReference>
<protein>
    <recommendedName>
        <fullName evidence="6">Integrase catalytic domain-containing protein</fullName>
    </recommendedName>
</protein>
<evidence type="ECO:0000256" key="1">
    <source>
        <dbReference type="ARBA" id="ARBA00022578"/>
    </source>
</evidence>
<name>A0A9Q3BGV9_9BASI</name>
<feature type="domain" description="Integrase catalytic" evidence="6">
    <location>
        <begin position="1"/>
        <end position="122"/>
    </location>
</feature>
<dbReference type="PANTHER" id="PTHR42648">
    <property type="entry name" value="TRANSPOSASE, PUTATIVE-RELATED"/>
    <property type="match status" value="1"/>
</dbReference>
<dbReference type="PROSITE" id="PS50994">
    <property type="entry name" value="INTEGRASE"/>
    <property type="match status" value="1"/>
</dbReference>
<comment type="catalytic activity">
    <reaction evidence="4">
        <text>DNA(n) + a 2'-deoxyribonucleoside 5'-triphosphate = DNA(n+1) + diphosphate</text>
        <dbReference type="Rhea" id="RHEA:22508"/>
        <dbReference type="Rhea" id="RHEA-COMP:17339"/>
        <dbReference type="Rhea" id="RHEA-COMP:17340"/>
        <dbReference type="ChEBI" id="CHEBI:33019"/>
        <dbReference type="ChEBI" id="CHEBI:61560"/>
        <dbReference type="ChEBI" id="CHEBI:173112"/>
        <dbReference type="EC" id="2.7.7.7"/>
    </reaction>
</comment>
<evidence type="ECO:0000256" key="4">
    <source>
        <dbReference type="ARBA" id="ARBA00049244"/>
    </source>
</evidence>
<evidence type="ECO:0000256" key="5">
    <source>
        <dbReference type="SAM" id="MobiDB-lite"/>
    </source>
</evidence>
<keyword evidence="1" id="KW-0815">Transposition</keyword>
<comment type="catalytic activity">
    <reaction evidence="3">
        <text>DNA(n) + a 2'-deoxyribonucleoside 5'-triphosphate = DNA(n+1) + diphosphate</text>
        <dbReference type="Rhea" id="RHEA:22508"/>
        <dbReference type="Rhea" id="RHEA-COMP:17339"/>
        <dbReference type="Rhea" id="RHEA-COMP:17340"/>
        <dbReference type="ChEBI" id="CHEBI:33019"/>
        <dbReference type="ChEBI" id="CHEBI:61560"/>
        <dbReference type="ChEBI" id="CHEBI:173112"/>
        <dbReference type="EC" id="2.7.7.49"/>
    </reaction>
</comment>
<dbReference type="GO" id="GO:0015074">
    <property type="term" value="P:DNA integration"/>
    <property type="evidence" value="ECO:0007669"/>
    <property type="project" value="InterPro"/>
</dbReference>
<proteinExistence type="predicted"/>
<organism evidence="7 8">
    <name type="scientific">Austropuccinia psidii MF-1</name>
    <dbReference type="NCBI Taxonomy" id="1389203"/>
    <lineage>
        <taxon>Eukaryota</taxon>
        <taxon>Fungi</taxon>
        <taxon>Dikarya</taxon>
        <taxon>Basidiomycota</taxon>
        <taxon>Pucciniomycotina</taxon>
        <taxon>Pucciniomycetes</taxon>
        <taxon>Pucciniales</taxon>
        <taxon>Sphaerophragmiaceae</taxon>
        <taxon>Austropuccinia</taxon>
    </lineage>
</organism>
<keyword evidence="2" id="KW-0694">RNA-binding</keyword>
<reference evidence="7" key="1">
    <citation type="submission" date="2021-03" db="EMBL/GenBank/DDBJ databases">
        <title>Draft genome sequence of rust myrtle Austropuccinia psidii MF-1, a brazilian biotype.</title>
        <authorList>
            <person name="Quecine M.C."/>
            <person name="Pachon D.M.R."/>
            <person name="Bonatelli M.L."/>
            <person name="Correr F.H."/>
            <person name="Franceschini L.M."/>
            <person name="Leite T.F."/>
            <person name="Margarido G.R.A."/>
            <person name="Almeida C.A."/>
            <person name="Ferrarezi J.A."/>
            <person name="Labate C.A."/>
        </authorList>
    </citation>
    <scope>NUCLEOTIDE SEQUENCE</scope>
    <source>
        <strain evidence="7">MF-1</strain>
    </source>
</reference>
<dbReference type="InterPro" id="IPR036397">
    <property type="entry name" value="RNaseH_sf"/>
</dbReference>
<dbReference type="Gene3D" id="3.30.420.10">
    <property type="entry name" value="Ribonuclease H-like superfamily/Ribonuclease H"/>
    <property type="match status" value="1"/>
</dbReference>